<dbReference type="InterPro" id="IPR015797">
    <property type="entry name" value="NUDIX_hydrolase-like_dom_sf"/>
</dbReference>
<protein>
    <submittedName>
        <fullName evidence="3">NUDIX hydrolase</fullName>
    </submittedName>
</protein>
<dbReference type="PANTHER" id="PTHR43736">
    <property type="entry name" value="ADP-RIBOSE PYROPHOSPHATASE"/>
    <property type="match status" value="1"/>
</dbReference>
<dbReference type="InterPro" id="IPR036390">
    <property type="entry name" value="WH_DNA-bd_sf"/>
</dbReference>
<evidence type="ECO:0000313" key="4">
    <source>
        <dbReference type="Proteomes" id="UP000218288"/>
    </source>
</evidence>
<dbReference type="PANTHER" id="PTHR43736:SF4">
    <property type="entry name" value="SLR1690 PROTEIN"/>
    <property type="match status" value="1"/>
</dbReference>
<reference evidence="3 4" key="1">
    <citation type="journal article" date="2016" name="Genome Announc.">
        <title>Complete Genome Sequence of Methylobacterium populi P-1M, Isolated from Pink-Pigmented Household Biofilm.</title>
        <authorList>
            <person name="Morohoshi T."/>
            <person name="Ikeda T."/>
        </authorList>
    </citation>
    <scope>NUCLEOTIDE SEQUENCE [LARGE SCALE GENOMIC DNA]</scope>
    <source>
        <strain evidence="3 4">P-1M</strain>
    </source>
</reference>
<dbReference type="RefSeq" id="WP_096486758.1">
    <property type="nucleotide sequence ID" value="NZ_AP014809.1"/>
</dbReference>
<keyword evidence="3" id="KW-0378">Hydrolase</keyword>
<dbReference type="Proteomes" id="UP000218288">
    <property type="component" value="Chromosome"/>
</dbReference>
<dbReference type="SUPFAM" id="SSF55811">
    <property type="entry name" value="Nudix"/>
    <property type="match status" value="1"/>
</dbReference>
<accession>A0A160PK27</accession>
<evidence type="ECO:0000313" key="3">
    <source>
        <dbReference type="EMBL" id="BAU92933.1"/>
    </source>
</evidence>
<dbReference type="Gene3D" id="1.10.10.10">
    <property type="entry name" value="Winged helix-like DNA-binding domain superfamily/Winged helix DNA-binding domain"/>
    <property type="match status" value="1"/>
</dbReference>
<dbReference type="InterPro" id="IPR000086">
    <property type="entry name" value="NUDIX_hydrolase_dom"/>
</dbReference>
<dbReference type="GO" id="GO:0016787">
    <property type="term" value="F:hydrolase activity"/>
    <property type="evidence" value="ECO:0007669"/>
    <property type="project" value="UniProtKB-KW"/>
</dbReference>
<sequence length="259" mass="28131">MSLPESEAAFLARYDPADYARPAVAVDLVLLGLSGGRPAVLLQRRDRHPHAGRHALPGGFVGIDEALDATAARVLREKAGGARAHLEQLYTFGAVERDPRMRIITVAYLALLTEAAFAEALARAPALHPGTVAVTLDERAEGEGAVTVRAIDGAALPLAFDHAEIVALALRRLQGKLDYSEVGFALLPELFTLRQLQDVHEAILGTPLNKPAFRRRMLDRGWLDPTGRFETGTSYRPAELYRFRRNSSPTPSPTPSKGD</sequence>
<dbReference type="Pfam" id="PF00293">
    <property type="entry name" value="NUDIX"/>
    <property type="match status" value="1"/>
</dbReference>
<name>A0A160PK27_9HYPH</name>
<dbReference type="Gene3D" id="3.90.79.10">
    <property type="entry name" value="Nucleoside Triphosphate Pyrophosphohydrolase"/>
    <property type="match status" value="1"/>
</dbReference>
<proteinExistence type="predicted"/>
<dbReference type="InterPro" id="IPR054105">
    <property type="entry name" value="WHD_NrtR"/>
</dbReference>
<dbReference type="SUPFAM" id="SSF46785">
    <property type="entry name" value="Winged helix' DNA-binding domain"/>
    <property type="match status" value="1"/>
</dbReference>
<dbReference type="EMBL" id="AP014809">
    <property type="protein sequence ID" value="BAU92933.1"/>
    <property type="molecule type" value="Genomic_DNA"/>
</dbReference>
<gene>
    <name evidence="3" type="ORF">MPPM_4328</name>
</gene>
<dbReference type="Pfam" id="PF21906">
    <property type="entry name" value="WHD_NrtR"/>
    <property type="match status" value="1"/>
</dbReference>
<dbReference type="CDD" id="cd18873">
    <property type="entry name" value="NUDIX_NadM_like"/>
    <property type="match status" value="1"/>
</dbReference>
<dbReference type="InterPro" id="IPR036388">
    <property type="entry name" value="WH-like_DNA-bd_sf"/>
</dbReference>
<feature type="domain" description="Nudix hydrolase" evidence="1">
    <location>
        <begin position="23"/>
        <end position="114"/>
    </location>
</feature>
<evidence type="ECO:0000259" key="2">
    <source>
        <dbReference type="Pfam" id="PF21906"/>
    </source>
</evidence>
<feature type="domain" description="NrtR DNA-binding winged helix" evidence="2">
    <location>
        <begin position="183"/>
        <end position="243"/>
    </location>
</feature>
<dbReference type="AlphaFoldDB" id="A0A160PK27"/>
<dbReference type="OrthoDB" id="9761969at2"/>
<evidence type="ECO:0000259" key="1">
    <source>
        <dbReference type="Pfam" id="PF00293"/>
    </source>
</evidence>
<organism evidence="3 4">
    <name type="scientific">Methylorubrum populi</name>
    <dbReference type="NCBI Taxonomy" id="223967"/>
    <lineage>
        <taxon>Bacteria</taxon>
        <taxon>Pseudomonadati</taxon>
        <taxon>Pseudomonadota</taxon>
        <taxon>Alphaproteobacteria</taxon>
        <taxon>Hyphomicrobiales</taxon>
        <taxon>Methylobacteriaceae</taxon>
        <taxon>Methylorubrum</taxon>
    </lineage>
</organism>